<dbReference type="Pfam" id="PF03354">
    <property type="entry name" value="TerL_ATPase"/>
    <property type="match status" value="1"/>
</dbReference>
<dbReference type="Gene3D" id="3.40.50.300">
    <property type="entry name" value="P-loop containing nucleotide triphosphate hydrolases"/>
    <property type="match status" value="1"/>
</dbReference>
<comment type="caution">
    <text evidence="2">The sequence shown here is derived from an EMBL/GenBank/DDBJ whole genome shotgun (WGS) entry which is preliminary data.</text>
</comment>
<protein>
    <recommendedName>
        <fullName evidence="1">Terminase large subunit-like ATPase domain-containing protein</fullName>
    </recommendedName>
</protein>
<name>X0ST27_9ZZZZ</name>
<dbReference type="InterPro" id="IPR005021">
    <property type="entry name" value="Terminase_largesu-like"/>
</dbReference>
<proteinExistence type="predicted"/>
<gene>
    <name evidence="2" type="ORF">S01H1_09499</name>
</gene>
<sequence>MTTRFDPDLAKKAVRFFSEQLQHTKGMWNGQPFELLPWQQKDVIEPLFGRVKDDGTRQYKTVYVEVPKKNGKSPLAAGIGLYLLFAEKEPGAEIYSAACDREQASIVFNQAAEMVQRNKKLASRCKVLDSTKRIIHTGNNKGSFYRVLSSDTKAKHGFNPHAVLFDELHAQPNRNLFDVLTVGTGAARRQQIVFIITTAGWDRNSICWELHERARKVKEGITDDPTFLPVIYAADDDDEWTDEEVWKKCNPSLGHILNIEEFRTHCKLAQELPSEENNFRRFR</sequence>
<dbReference type="PANTHER" id="PTHR41287:SF1">
    <property type="entry name" value="PROTEIN YMFN"/>
    <property type="match status" value="1"/>
</dbReference>
<dbReference type="PANTHER" id="PTHR41287">
    <property type="match status" value="1"/>
</dbReference>
<evidence type="ECO:0000259" key="1">
    <source>
        <dbReference type="Pfam" id="PF03354"/>
    </source>
</evidence>
<reference evidence="2" key="1">
    <citation type="journal article" date="2014" name="Front. Microbiol.">
        <title>High frequency of phylogenetically diverse reductive dehalogenase-homologous genes in deep subseafloor sedimentary metagenomes.</title>
        <authorList>
            <person name="Kawai M."/>
            <person name="Futagami T."/>
            <person name="Toyoda A."/>
            <person name="Takaki Y."/>
            <person name="Nishi S."/>
            <person name="Hori S."/>
            <person name="Arai W."/>
            <person name="Tsubouchi T."/>
            <person name="Morono Y."/>
            <person name="Uchiyama I."/>
            <person name="Ito T."/>
            <person name="Fujiyama A."/>
            <person name="Inagaki F."/>
            <person name="Takami H."/>
        </authorList>
    </citation>
    <scope>NUCLEOTIDE SEQUENCE</scope>
    <source>
        <strain evidence="2">Expedition CK06-06</strain>
    </source>
</reference>
<dbReference type="AlphaFoldDB" id="X0ST27"/>
<dbReference type="InterPro" id="IPR027417">
    <property type="entry name" value="P-loop_NTPase"/>
</dbReference>
<evidence type="ECO:0000313" key="2">
    <source>
        <dbReference type="EMBL" id="GAF84144.1"/>
    </source>
</evidence>
<dbReference type="InterPro" id="IPR046461">
    <property type="entry name" value="TerL_ATPase"/>
</dbReference>
<dbReference type="EMBL" id="BARS01004853">
    <property type="protein sequence ID" value="GAF84144.1"/>
    <property type="molecule type" value="Genomic_DNA"/>
</dbReference>
<accession>X0ST27</accession>
<feature type="non-terminal residue" evidence="2">
    <location>
        <position position="283"/>
    </location>
</feature>
<feature type="domain" description="Terminase large subunit-like ATPase" evidence="1">
    <location>
        <begin position="40"/>
        <end position="214"/>
    </location>
</feature>
<organism evidence="2">
    <name type="scientific">marine sediment metagenome</name>
    <dbReference type="NCBI Taxonomy" id="412755"/>
    <lineage>
        <taxon>unclassified sequences</taxon>
        <taxon>metagenomes</taxon>
        <taxon>ecological metagenomes</taxon>
    </lineage>
</organism>